<dbReference type="PANTHER" id="PTHR43072:SF8">
    <property type="entry name" value="ACYLTRANSFERASE FABY-RELATED"/>
    <property type="match status" value="1"/>
</dbReference>
<dbReference type="Gene3D" id="3.40.630.30">
    <property type="match status" value="1"/>
</dbReference>
<dbReference type="Pfam" id="PF13420">
    <property type="entry name" value="Acetyltransf_4"/>
    <property type="match status" value="1"/>
</dbReference>
<dbReference type="Proteomes" id="UP001232156">
    <property type="component" value="Unassembled WGS sequence"/>
</dbReference>
<dbReference type="RefSeq" id="WP_347286270.1">
    <property type="nucleotide sequence ID" value="NZ_JAUZQE010000002.1"/>
</dbReference>
<dbReference type="SUPFAM" id="SSF55729">
    <property type="entry name" value="Acyl-CoA N-acyltransferases (Nat)"/>
    <property type="match status" value="1"/>
</dbReference>
<reference evidence="2 3" key="1">
    <citation type="submission" date="2023-08" db="EMBL/GenBank/DDBJ databases">
        <title>Alcaligenaceae gen. nov., a novel taxon isolated from the sludge of Yixing Pesticide Factory.</title>
        <authorList>
            <person name="Ruan L."/>
        </authorList>
    </citation>
    <scope>NUCLEOTIDE SEQUENCE [LARGE SCALE GENOMIC DNA]</scope>
    <source>
        <strain evidence="2 3">LG-2</strain>
    </source>
</reference>
<dbReference type="EMBL" id="JAUZQE010000002">
    <property type="protein sequence ID" value="MDR4124650.1"/>
    <property type="molecule type" value="Genomic_DNA"/>
</dbReference>
<feature type="domain" description="N-acetyltransferase" evidence="1">
    <location>
        <begin position="19"/>
        <end position="182"/>
    </location>
</feature>
<comment type="caution">
    <text evidence="2">The sequence shown here is derived from an EMBL/GenBank/DDBJ whole genome shotgun (WGS) entry which is preliminary data.</text>
</comment>
<dbReference type="InterPro" id="IPR000182">
    <property type="entry name" value="GNAT_dom"/>
</dbReference>
<keyword evidence="3" id="KW-1185">Reference proteome</keyword>
<evidence type="ECO:0000313" key="2">
    <source>
        <dbReference type="EMBL" id="MDR4124650.1"/>
    </source>
</evidence>
<protein>
    <submittedName>
        <fullName evidence="2">N-acetyltransferase family protein</fullName>
    </submittedName>
</protein>
<organism evidence="2 3">
    <name type="scientific">Yanghanlia caeni</name>
    <dbReference type="NCBI Taxonomy" id="3064283"/>
    <lineage>
        <taxon>Bacteria</taxon>
        <taxon>Pseudomonadati</taxon>
        <taxon>Pseudomonadota</taxon>
        <taxon>Betaproteobacteria</taxon>
        <taxon>Burkholderiales</taxon>
        <taxon>Alcaligenaceae</taxon>
        <taxon>Yanghanlia</taxon>
    </lineage>
</organism>
<dbReference type="InterPro" id="IPR016181">
    <property type="entry name" value="Acyl_CoA_acyltransferase"/>
</dbReference>
<accession>A0ABU1D2N0</accession>
<evidence type="ECO:0000313" key="3">
    <source>
        <dbReference type="Proteomes" id="UP001232156"/>
    </source>
</evidence>
<proteinExistence type="predicted"/>
<dbReference type="CDD" id="cd04301">
    <property type="entry name" value="NAT_SF"/>
    <property type="match status" value="1"/>
</dbReference>
<dbReference type="PANTHER" id="PTHR43072">
    <property type="entry name" value="N-ACETYLTRANSFERASE"/>
    <property type="match status" value="1"/>
</dbReference>
<name>A0ABU1D2N0_9BURK</name>
<dbReference type="PROSITE" id="PS51186">
    <property type="entry name" value="GNAT"/>
    <property type="match status" value="1"/>
</dbReference>
<evidence type="ECO:0000259" key="1">
    <source>
        <dbReference type="PROSITE" id="PS51186"/>
    </source>
</evidence>
<sequence>MTGSAATQGGLPADSGPACMIRDATPDDIAQIQQIYAHHVLSSTATFEVTPPTAAEMTERLQKVHDAGLPWLVAERDGRVVGYCYASPYRPRPAYRYTIEDSVYLADGESGKGIGRALLTALIERCEKGPWRQMIAVIAGTQNQSSIALHRNLGFAHVGTQPDTGYKFGQWIDVVFMQRALGPGGTTPPDESAD</sequence>
<gene>
    <name evidence="2" type="ORF">Q8947_01450</name>
</gene>